<feature type="binding site" evidence="15">
    <location>
        <position position="29"/>
    </location>
    <ligand>
        <name>substrate</name>
    </ligand>
</feature>
<dbReference type="InterPro" id="IPR038649">
    <property type="entry name" value="EXOI_SH3_sf"/>
</dbReference>
<organism evidence="19 20">
    <name type="scientific">Buchnera aphidicola</name>
    <name type="common">Thelaxes californica</name>
    <dbReference type="NCBI Taxonomy" id="1315998"/>
    <lineage>
        <taxon>Bacteria</taxon>
        <taxon>Pseudomonadati</taxon>
        <taxon>Pseudomonadota</taxon>
        <taxon>Gammaproteobacteria</taxon>
        <taxon>Enterobacterales</taxon>
        <taxon>Erwiniaceae</taxon>
        <taxon>Buchnera</taxon>
    </lineage>
</organism>
<dbReference type="Pfam" id="PF08411">
    <property type="entry name" value="ExoI_SH3"/>
    <property type="match status" value="1"/>
</dbReference>
<keyword evidence="5 16" id="KW-0479">Metal-binding</keyword>
<dbReference type="InterPro" id="IPR013620">
    <property type="entry name" value="Exonuc_1_SH3"/>
</dbReference>
<comment type="function">
    <text evidence="12">Degrades single-stranded DNA (ssDNA) in a highly processive manner. Also functions as a DNA deoxyribophosphodiesterase that releases deoxyribose-phosphate moieties following the cleavage of DNA at an apurinic/apyrimidinic (AP) site by either an AP endonuclease or AP lyase.</text>
</comment>
<feature type="binding site" evidence="16">
    <location>
        <position position="27"/>
    </location>
    <ligand>
        <name>Mg(2+)</name>
        <dbReference type="ChEBI" id="CHEBI:18420"/>
        <label>1</label>
    </ligand>
</feature>
<feature type="binding site" evidence="16">
    <location>
        <position position="198"/>
    </location>
    <ligand>
        <name>Mg(2+)</name>
        <dbReference type="ChEBI" id="CHEBI:18420"/>
        <label>2</label>
    </ligand>
</feature>
<evidence type="ECO:0000256" key="11">
    <source>
        <dbReference type="ARBA" id="ARBA00023204"/>
    </source>
</evidence>
<dbReference type="PROSITE" id="PS51784">
    <property type="entry name" value="EXOI_SH3"/>
    <property type="match status" value="1"/>
</dbReference>
<reference evidence="19 20" key="1">
    <citation type="submission" date="2018-12" db="EMBL/GenBank/DDBJ databases">
        <authorList>
            <person name="Chong R.A."/>
        </authorList>
    </citation>
    <scope>NUCLEOTIDE SEQUENCE [LARGE SCALE GENOMIC DNA]</scope>
    <source>
        <strain evidence="19 20">Tca</strain>
    </source>
</reference>
<dbReference type="EC" id="3.1.11.1" evidence="2 14"/>
<keyword evidence="10" id="KW-0238">DNA-binding</keyword>
<dbReference type="SUPFAM" id="SSF53098">
    <property type="entry name" value="Ribonuclease H-like"/>
    <property type="match status" value="1"/>
</dbReference>
<dbReference type="Pfam" id="PF00929">
    <property type="entry name" value="RNase_T"/>
    <property type="match status" value="1"/>
</dbReference>
<gene>
    <name evidence="19" type="ORF">D9V80_02235</name>
</gene>
<proteinExistence type="predicted"/>
<dbReference type="AlphaFoldDB" id="A0A4D6YFP7"/>
<dbReference type="Gene3D" id="3.30.1520.20">
    <property type="entry name" value="Exonuclease ExoI, domain 2"/>
    <property type="match status" value="1"/>
</dbReference>
<keyword evidence="6 14" id="KW-0227">DNA damage</keyword>
<evidence type="ECO:0000256" key="12">
    <source>
        <dbReference type="ARBA" id="ARBA00046035"/>
    </source>
</evidence>
<evidence type="ECO:0000256" key="10">
    <source>
        <dbReference type="ARBA" id="ARBA00023125"/>
    </source>
</evidence>
<dbReference type="Gene3D" id="1.20.1280.70">
    <property type="entry name" value="Exonuclease ExoI, domain 3"/>
    <property type="match status" value="1"/>
</dbReference>
<feature type="domain" description="ExoI SH3-like" evidence="17">
    <location>
        <begin position="214"/>
        <end position="362"/>
    </location>
</feature>
<dbReference type="PIRSF" id="PIRSF000977">
    <property type="entry name" value="Exodeoxyribonuclease_I"/>
    <property type="match status" value="1"/>
</dbReference>
<feature type="binding site" evidence="15">
    <location>
        <position position="177"/>
    </location>
    <ligand>
        <name>substrate</name>
    </ligand>
</feature>
<evidence type="ECO:0000256" key="2">
    <source>
        <dbReference type="ARBA" id="ARBA00012108"/>
    </source>
</evidence>
<dbReference type="InterPro" id="IPR058561">
    <property type="entry name" value="Exonuc_1_C"/>
</dbReference>
<dbReference type="FunFam" id="3.30.420.10:FF:000033">
    <property type="entry name" value="Exodeoxyribonuclease I"/>
    <property type="match status" value="1"/>
</dbReference>
<evidence type="ECO:0000256" key="6">
    <source>
        <dbReference type="ARBA" id="ARBA00022763"/>
    </source>
</evidence>
<evidence type="ECO:0000256" key="13">
    <source>
        <dbReference type="ARBA" id="ARBA00046792"/>
    </source>
</evidence>
<reference evidence="19 20" key="2">
    <citation type="submission" date="2019-05" db="EMBL/GenBank/DDBJ databases">
        <title>Genome evolution of the obligate endosymbiont Buchnera aphidicola.</title>
        <authorList>
            <person name="Moran N.A."/>
        </authorList>
    </citation>
    <scope>NUCLEOTIDE SEQUENCE [LARGE SCALE GENOMIC DNA]</scope>
    <source>
        <strain evidence="19 20">Tca</strain>
    </source>
</reference>
<evidence type="ECO:0000256" key="4">
    <source>
        <dbReference type="ARBA" id="ARBA00022722"/>
    </source>
</evidence>
<dbReference type="InterPro" id="IPR013520">
    <property type="entry name" value="Ribonucl_H"/>
</dbReference>
<dbReference type="Proteomes" id="UP000298782">
    <property type="component" value="Chromosome"/>
</dbReference>
<dbReference type="PROSITE" id="PS51785">
    <property type="entry name" value="EXOI_C"/>
    <property type="match status" value="1"/>
</dbReference>
<accession>A0A4D6YFP7</accession>
<evidence type="ECO:0000256" key="5">
    <source>
        <dbReference type="ARBA" id="ARBA00022723"/>
    </source>
</evidence>
<dbReference type="GO" id="GO:0008310">
    <property type="term" value="F:single-stranded DNA 3'-5' DNA exonuclease activity"/>
    <property type="evidence" value="ECO:0007669"/>
    <property type="project" value="UniProtKB-EC"/>
</dbReference>
<dbReference type="GO" id="GO:0006281">
    <property type="term" value="P:DNA repair"/>
    <property type="evidence" value="ECO:0007669"/>
    <property type="project" value="UniProtKB-KW"/>
</dbReference>
<sequence length="486" mass="58893">MYNLHYFTSFFKKNNIVKKKFSFLFYDYETFGLHTRLDKIAQFACIRTDVNFNIISKPILIYCTPPLDYLPDPLSIFITKIIPQCTLKKGMNEFFFSKKIYEEFIKHNTCILGFNNINFDDEFTRNIFYRNLLDPYGWSYKNNNSRWDLINVLRACYVFRPNGIIWPKKKSGLISFKLEDIAKCNKIQHLHAHNALSDVYATIEIAKLIKNAQPNLFNFFFNHRTKKQLINLFYKYKYDPIFYVSNIFGSCNHNVSMIKMILCSTKNATFLICFDLKYDFSIFLKVFLRVKNFKLEIKKLFETGLIVIYLNKCPIFAPLNVLDNTSIKKLNINLQKCIKNFVLIDQYIYVFKEINNFLIQKKNWNFINNVDLKLYENFFNVSDQKKMEKIHNIYSQKCFIKNVYFQDYRLNDLFFRMKARNFFTHLTYSEKKKWYVYCKHVFSIKYIRIYKKKLNDIFCKNIMNNIDKKIYYKIYDYFLNLIKKFY</sequence>
<comment type="subunit">
    <text evidence="13">Monomer. Interacts with ssb (via C-terminus); this interaction stimulates the exonuclease activity by recruiting the enzyme to its substrate.</text>
</comment>
<evidence type="ECO:0000259" key="18">
    <source>
        <dbReference type="PROSITE" id="PS51785"/>
    </source>
</evidence>
<keyword evidence="4 14" id="KW-0540">Nuclease</keyword>
<dbReference type="InterPro" id="IPR034747">
    <property type="entry name" value="EXOI_SH3"/>
</dbReference>
<evidence type="ECO:0000256" key="1">
    <source>
        <dbReference type="ARBA" id="ARBA00000563"/>
    </source>
</evidence>
<evidence type="ECO:0000256" key="8">
    <source>
        <dbReference type="ARBA" id="ARBA00022839"/>
    </source>
</evidence>
<feature type="binding site" evidence="16">
    <location>
        <position position="29"/>
    </location>
    <ligand>
        <name>Mg(2+)</name>
        <dbReference type="ChEBI" id="CHEBI:18420"/>
        <label>2</label>
    </ligand>
</feature>
<keyword evidence="8 14" id="KW-0269">Exonuclease</keyword>
<dbReference type="EMBL" id="CP034852">
    <property type="protein sequence ID" value="QCI26953.1"/>
    <property type="molecule type" value="Genomic_DNA"/>
</dbReference>
<dbReference type="NCBIfam" id="NF008746">
    <property type="entry name" value="PRK11779.1"/>
    <property type="match status" value="1"/>
</dbReference>
<evidence type="ECO:0000256" key="15">
    <source>
        <dbReference type="PIRSR" id="PIRSR000977-1"/>
    </source>
</evidence>
<dbReference type="GO" id="GO:0046872">
    <property type="term" value="F:metal ion binding"/>
    <property type="evidence" value="ECO:0007669"/>
    <property type="project" value="UniProtKB-KW"/>
</dbReference>
<protein>
    <recommendedName>
        <fullName evidence="3 14">Exodeoxyribonuclease I</fullName>
        <ecNumber evidence="2 14">3.1.11.1</ecNumber>
    </recommendedName>
</protein>
<evidence type="ECO:0000313" key="19">
    <source>
        <dbReference type="EMBL" id="QCI26953.1"/>
    </source>
</evidence>
<dbReference type="InterPro" id="IPR036397">
    <property type="entry name" value="RNaseH_sf"/>
</dbReference>
<evidence type="ECO:0000256" key="9">
    <source>
        <dbReference type="ARBA" id="ARBA00022842"/>
    </source>
</evidence>
<keyword evidence="11 14" id="KW-0234">DNA repair</keyword>
<evidence type="ECO:0000313" key="20">
    <source>
        <dbReference type="Proteomes" id="UP000298782"/>
    </source>
</evidence>
<name>A0A4D6YFP7_9GAMM</name>
<dbReference type="GO" id="GO:0003677">
    <property type="term" value="F:DNA binding"/>
    <property type="evidence" value="ECO:0007669"/>
    <property type="project" value="UniProtKB-KW"/>
</dbReference>
<feature type="domain" description="ExoI C-terminal" evidence="18">
    <location>
        <begin position="366"/>
        <end position="482"/>
    </location>
</feature>
<comment type="catalytic activity">
    <reaction evidence="1 14">
        <text>Exonucleolytic cleavage in the 3'- to 5'-direction to yield nucleoside 5'-phosphates.</text>
        <dbReference type="EC" id="3.1.11.1"/>
    </reaction>
</comment>
<dbReference type="InterPro" id="IPR012337">
    <property type="entry name" value="RNaseH-like_sf"/>
</dbReference>
<evidence type="ECO:0000259" key="17">
    <source>
        <dbReference type="PROSITE" id="PS51784"/>
    </source>
</evidence>
<keyword evidence="20" id="KW-1185">Reference proteome</keyword>
<evidence type="ECO:0000256" key="7">
    <source>
        <dbReference type="ARBA" id="ARBA00022801"/>
    </source>
</evidence>
<dbReference type="InterPro" id="IPR023607">
    <property type="entry name" value="Exodeoxyribonuclease_I"/>
</dbReference>
<comment type="cofactor">
    <cofactor evidence="16">
        <name>Mg(2+)</name>
        <dbReference type="ChEBI" id="CHEBI:18420"/>
    </cofactor>
    <text evidence="16">Binds 2 Mg(2+) ions per monomer.</text>
</comment>
<dbReference type="CDD" id="cd06138">
    <property type="entry name" value="ExoI_N"/>
    <property type="match status" value="1"/>
</dbReference>
<keyword evidence="9 16" id="KW-0460">Magnesium</keyword>
<keyword evidence="7 14" id="KW-0378">Hydrolase</keyword>
<dbReference type="OrthoDB" id="9763470at2"/>
<evidence type="ECO:0000256" key="3">
    <source>
        <dbReference type="ARBA" id="ARBA00019900"/>
    </source>
</evidence>
<evidence type="ECO:0000256" key="14">
    <source>
        <dbReference type="PIRNR" id="PIRNR000977"/>
    </source>
</evidence>
<dbReference type="Gene3D" id="3.30.420.10">
    <property type="entry name" value="Ribonuclease H-like superfamily/Ribonuclease H"/>
    <property type="match status" value="1"/>
</dbReference>
<evidence type="ECO:0000256" key="16">
    <source>
        <dbReference type="PIRSR" id="PIRSR000977-2"/>
    </source>
</evidence>
<dbReference type="Pfam" id="PF26016">
    <property type="entry name" value="ExoI_C"/>
    <property type="match status" value="1"/>
</dbReference>